<name>A0A9E8SNW8_9BACT</name>
<dbReference type="PANTHER" id="PTHR43130">
    <property type="entry name" value="ARAC-FAMILY TRANSCRIPTIONAL REGULATOR"/>
    <property type="match status" value="1"/>
</dbReference>
<dbReference type="SUPFAM" id="SSF46689">
    <property type="entry name" value="Homeodomain-like"/>
    <property type="match status" value="2"/>
</dbReference>
<evidence type="ECO:0000313" key="5">
    <source>
        <dbReference type="Proteomes" id="UP001164653"/>
    </source>
</evidence>
<dbReference type="InterPro" id="IPR029062">
    <property type="entry name" value="Class_I_gatase-like"/>
</dbReference>
<keyword evidence="1" id="KW-0805">Transcription regulation</keyword>
<dbReference type="Proteomes" id="UP001164653">
    <property type="component" value="Chromosome"/>
</dbReference>
<evidence type="ECO:0000313" key="4">
    <source>
        <dbReference type="EMBL" id="WAC14804.1"/>
    </source>
</evidence>
<dbReference type="InterPro" id="IPR002818">
    <property type="entry name" value="DJ-1/PfpI"/>
</dbReference>
<dbReference type="CDD" id="cd03137">
    <property type="entry name" value="GATase1_AraC_1"/>
    <property type="match status" value="1"/>
</dbReference>
<dbReference type="Gene3D" id="3.40.50.880">
    <property type="match status" value="1"/>
</dbReference>
<dbReference type="KEGG" id="dpf:ON006_12735"/>
<keyword evidence="5" id="KW-1185">Reference proteome</keyword>
<proteinExistence type="predicted"/>
<dbReference type="GO" id="GO:0043565">
    <property type="term" value="F:sequence-specific DNA binding"/>
    <property type="evidence" value="ECO:0007669"/>
    <property type="project" value="InterPro"/>
</dbReference>
<dbReference type="SUPFAM" id="SSF52317">
    <property type="entry name" value="Class I glutamine amidotransferase-like"/>
    <property type="match status" value="1"/>
</dbReference>
<dbReference type="Gene3D" id="1.10.10.60">
    <property type="entry name" value="Homeodomain-like"/>
    <property type="match status" value="2"/>
</dbReference>
<dbReference type="InterPro" id="IPR009057">
    <property type="entry name" value="Homeodomain-like_sf"/>
</dbReference>
<keyword evidence="2" id="KW-0804">Transcription</keyword>
<accession>A0A9E8SNW8</accession>
<gene>
    <name evidence="4" type="ORF">ON006_12735</name>
</gene>
<protein>
    <submittedName>
        <fullName evidence="4">GlxA family transcriptional regulator</fullName>
    </submittedName>
</protein>
<sequence length="335" mass="37742">MNASEHSKLVVIVAFPNLPLLEIAGPGDVFFQASKMVYEKTGVESAYKVIVVAADRSDQVVTRSGIVISTPIKRDDIQQPIDTLIIAGYNFENPVIETSDFYQWVSETYSKVRRIGSICVGTFALARAGLLNNKNVTTHWEKASRLNREYPDVHVDSSQLFIKDGNIYTSGGVSSATDISLALVEEDYGREIAVSVARHLVLYLKRPGYQSQFGDLLPEPENTTFSKIQEWMIANLDKDLSVEQLALHSNMSPRNFARVFLKETSLTPAKFVEKLRVEMARKLLEESDLNMEQIATKTGLVSLVSMRRVFLRNLMITPSDYKRMFRTSRSEVEFA</sequence>
<evidence type="ECO:0000256" key="1">
    <source>
        <dbReference type="ARBA" id="ARBA00023015"/>
    </source>
</evidence>
<dbReference type="AlphaFoldDB" id="A0A9E8SNW8"/>
<reference evidence="4" key="1">
    <citation type="submission" date="2022-11" db="EMBL/GenBank/DDBJ databases">
        <title>Dyadobacter pollutisoli sp. nov., isolated from plastic dumped soil.</title>
        <authorList>
            <person name="Kim J.M."/>
            <person name="Kim K.R."/>
            <person name="Lee J.K."/>
            <person name="Hao L."/>
            <person name="Jeon C.O."/>
        </authorList>
    </citation>
    <scope>NUCLEOTIDE SEQUENCE</scope>
    <source>
        <strain evidence="4">U1</strain>
    </source>
</reference>
<dbReference type="GO" id="GO:0003700">
    <property type="term" value="F:DNA-binding transcription factor activity"/>
    <property type="evidence" value="ECO:0007669"/>
    <property type="project" value="InterPro"/>
</dbReference>
<dbReference type="PROSITE" id="PS01124">
    <property type="entry name" value="HTH_ARAC_FAMILY_2"/>
    <property type="match status" value="1"/>
</dbReference>
<evidence type="ECO:0000259" key="3">
    <source>
        <dbReference type="PROSITE" id="PS01124"/>
    </source>
</evidence>
<organism evidence="4 5">
    <name type="scientific">Dyadobacter pollutisoli</name>
    <dbReference type="NCBI Taxonomy" id="2910158"/>
    <lineage>
        <taxon>Bacteria</taxon>
        <taxon>Pseudomonadati</taxon>
        <taxon>Bacteroidota</taxon>
        <taxon>Cytophagia</taxon>
        <taxon>Cytophagales</taxon>
        <taxon>Spirosomataceae</taxon>
        <taxon>Dyadobacter</taxon>
    </lineage>
</organism>
<dbReference type="SMART" id="SM00342">
    <property type="entry name" value="HTH_ARAC"/>
    <property type="match status" value="1"/>
</dbReference>
<dbReference type="Pfam" id="PF01965">
    <property type="entry name" value="DJ-1_PfpI"/>
    <property type="match status" value="1"/>
</dbReference>
<dbReference type="PANTHER" id="PTHR43130:SF3">
    <property type="entry name" value="HTH-TYPE TRANSCRIPTIONAL REGULATOR RV1931C"/>
    <property type="match status" value="1"/>
</dbReference>
<dbReference type="Pfam" id="PF12833">
    <property type="entry name" value="HTH_18"/>
    <property type="match status" value="1"/>
</dbReference>
<dbReference type="InterPro" id="IPR018060">
    <property type="entry name" value="HTH_AraC"/>
</dbReference>
<feature type="domain" description="HTH araC/xylS-type" evidence="3">
    <location>
        <begin position="226"/>
        <end position="324"/>
    </location>
</feature>
<dbReference type="EMBL" id="CP112998">
    <property type="protein sequence ID" value="WAC14804.1"/>
    <property type="molecule type" value="Genomic_DNA"/>
</dbReference>
<evidence type="ECO:0000256" key="2">
    <source>
        <dbReference type="ARBA" id="ARBA00023163"/>
    </source>
</evidence>
<dbReference type="RefSeq" id="WP_244820171.1">
    <property type="nucleotide sequence ID" value="NZ_CP112998.1"/>
</dbReference>
<dbReference type="InterPro" id="IPR052158">
    <property type="entry name" value="INH-QAR"/>
</dbReference>